<keyword evidence="2 6" id="KW-0378">Hydrolase</keyword>
<dbReference type="PANTHER" id="PTHR42715">
    <property type="entry name" value="BETA-GLUCOSIDASE"/>
    <property type="match status" value="1"/>
</dbReference>
<evidence type="ECO:0000313" key="7">
    <source>
        <dbReference type="Proteomes" id="UP000237104"/>
    </source>
</evidence>
<dbReference type="FunFam" id="2.60.40.10:FF:000495">
    <property type="entry name" value="Periplasmic beta-glucosidase"/>
    <property type="match status" value="1"/>
</dbReference>
<dbReference type="OrthoDB" id="3187421at2"/>
<feature type="domain" description="Fibronectin type III-like" evidence="5">
    <location>
        <begin position="574"/>
        <end position="644"/>
    </location>
</feature>
<dbReference type="SUPFAM" id="SSF51445">
    <property type="entry name" value="(Trans)glycosidases"/>
    <property type="match status" value="1"/>
</dbReference>
<dbReference type="InterPro" id="IPR026891">
    <property type="entry name" value="Fn3-like"/>
</dbReference>
<dbReference type="InterPro" id="IPR036962">
    <property type="entry name" value="Glyco_hydro_3_N_sf"/>
</dbReference>
<dbReference type="AlphaFoldDB" id="A0A2S3ZK38"/>
<dbReference type="Pfam" id="PF01915">
    <property type="entry name" value="Glyco_hydro_3_C"/>
    <property type="match status" value="1"/>
</dbReference>
<reference evidence="6 7" key="1">
    <citation type="submission" date="2018-01" db="EMBL/GenBank/DDBJ databases">
        <title>Cryobacterium sp. nov., from glaciers in China.</title>
        <authorList>
            <person name="Liu Q."/>
            <person name="Xin Y.-H."/>
        </authorList>
    </citation>
    <scope>NUCLEOTIDE SEQUENCE [LARGE SCALE GENOMIC DNA]</scope>
    <source>
        <strain evidence="6 7">TMB1-8</strain>
    </source>
</reference>
<dbReference type="Gene3D" id="2.60.40.10">
    <property type="entry name" value="Immunoglobulins"/>
    <property type="match status" value="1"/>
</dbReference>
<gene>
    <name evidence="6" type="ORF">C3B59_06250</name>
</gene>
<dbReference type="InterPro" id="IPR036881">
    <property type="entry name" value="Glyco_hydro_3_C_sf"/>
</dbReference>
<dbReference type="InterPro" id="IPR001764">
    <property type="entry name" value="Glyco_hydro_3_N"/>
</dbReference>
<name>A0A2S3ZK38_9MICO</name>
<evidence type="ECO:0000313" key="6">
    <source>
        <dbReference type="EMBL" id="POH68420.1"/>
    </source>
</evidence>
<accession>A0A2S3ZK38</accession>
<protein>
    <recommendedName>
        <fullName evidence="4">Exo-alpha-(1-&gt;6)-L-arabinopyranosidase</fullName>
    </recommendedName>
</protein>
<dbReference type="PANTHER" id="PTHR42715:SF10">
    <property type="entry name" value="BETA-GLUCOSIDASE"/>
    <property type="match status" value="1"/>
</dbReference>
<dbReference type="SUPFAM" id="SSF52279">
    <property type="entry name" value="Beta-D-glucan exohydrolase, C-terminal domain"/>
    <property type="match status" value="1"/>
</dbReference>
<organism evidence="6 7">
    <name type="scientific">Cryobacterium zongtaii</name>
    <dbReference type="NCBI Taxonomy" id="1259217"/>
    <lineage>
        <taxon>Bacteria</taxon>
        <taxon>Bacillati</taxon>
        <taxon>Actinomycetota</taxon>
        <taxon>Actinomycetes</taxon>
        <taxon>Micrococcales</taxon>
        <taxon>Microbacteriaceae</taxon>
        <taxon>Cryobacterium</taxon>
    </lineage>
</organism>
<dbReference type="GO" id="GO:0005975">
    <property type="term" value="P:carbohydrate metabolic process"/>
    <property type="evidence" value="ECO:0007669"/>
    <property type="project" value="InterPro"/>
</dbReference>
<dbReference type="Proteomes" id="UP000237104">
    <property type="component" value="Unassembled WGS sequence"/>
</dbReference>
<dbReference type="InterPro" id="IPR017853">
    <property type="entry name" value="GH"/>
</dbReference>
<proteinExistence type="inferred from homology"/>
<dbReference type="Pfam" id="PF14310">
    <property type="entry name" value="Fn3-like"/>
    <property type="match status" value="1"/>
</dbReference>
<dbReference type="Gene3D" id="3.20.20.300">
    <property type="entry name" value="Glycoside hydrolase, family 3, N-terminal domain"/>
    <property type="match status" value="1"/>
</dbReference>
<evidence type="ECO:0000256" key="4">
    <source>
        <dbReference type="ARBA" id="ARBA00074219"/>
    </source>
</evidence>
<dbReference type="InterPro" id="IPR013783">
    <property type="entry name" value="Ig-like_fold"/>
</dbReference>
<comment type="function">
    <text evidence="3">Catalyzes the hydrolysis of a non-reducing terminal alpha-L-arabinopyranosidic linkage in ginsenoside Rb2 (alpha-L-arabinopyranosyl-(1-&gt;6)-alpha-D-glucopyranosyl) to release alpha-D-glucopyranosyl (Rd). It is not able to hydrolyze alpha-L-arabinofuranosyl-(1-&gt;6)-alpha-D-glucopyranosyl (Rc).</text>
</comment>
<dbReference type="EMBL" id="PPXF01000025">
    <property type="protein sequence ID" value="POH68420.1"/>
    <property type="molecule type" value="Genomic_DNA"/>
</dbReference>
<evidence type="ECO:0000259" key="5">
    <source>
        <dbReference type="SMART" id="SM01217"/>
    </source>
</evidence>
<dbReference type="PRINTS" id="PR00133">
    <property type="entry name" value="GLHYDRLASE3"/>
</dbReference>
<dbReference type="Pfam" id="PF00933">
    <property type="entry name" value="Glyco_hydro_3"/>
    <property type="match status" value="1"/>
</dbReference>
<evidence type="ECO:0000256" key="2">
    <source>
        <dbReference type="ARBA" id="ARBA00022801"/>
    </source>
</evidence>
<dbReference type="SMART" id="SM01217">
    <property type="entry name" value="Fn3_like"/>
    <property type="match status" value="1"/>
</dbReference>
<evidence type="ECO:0000256" key="1">
    <source>
        <dbReference type="ARBA" id="ARBA00005336"/>
    </source>
</evidence>
<comment type="caution">
    <text evidence="6">The sequence shown here is derived from an EMBL/GenBank/DDBJ whole genome shotgun (WGS) entry which is preliminary data.</text>
</comment>
<evidence type="ECO:0000256" key="3">
    <source>
        <dbReference type="ARBA" id="ARBA00058905"/>
    </source>
</evidence>
<dbReference type="Gene3D" id="3.40.50.1700">
    <property type="entry name" value="Glycoside hydrolase family 3 C-terminal domain"/>
    <property type="match status" value="1"/>
</dbReference>
<dbReference type="RefSeq" id="WP_103430520.1">
    <property type="nucleotide sequence ID" value="NZ_PPXF01000025.1"/>
</dbReference>
<sequence length="806" mass="86118">MIENLTLLEKAAMLSGKNIWESRAIPRHGVPSLFMSDGPHGVRKQLGSADHLGINASQKATCFPTAATVANSWDPALAEQIGEALGEEAASLEVDVLLGPGLNIKRSPLCGRNFEYFSEDPYLAGKMAAGYVRGIQSQGVAATPKHFAVNSQELRRMTTDSVLDERTLREIYLTAFEIVVREAEPRALMTSYNLVNGVYANENTFLLQKVLRDEWGFDGAVITDWGGGNDAVEGARAGSAIEMPSPGLDSVRQLVAAVQNGSLPEAELDARVTEVIELALAFRNPLDPVAPLDVAGHHRLAEHAAEQSIVLLKNDGGPSGGGLLPLAPGTRVAVIGDFAESPRYQGAGSSLVNPTRLTTTLDAIGATELELVDFARGFDRHGADDESLAAAAVLAAQSSDVVLLYLGLDEISESEGLDRSDMRMAPNQLALLGRLRAVNPNIVVVLSAGSAVEIPWLDDCAALVHGYLAGQAGAAALLNVITGAVNPSGKLAETYPIRHEDSPAFRYFPGTERTAEYREGPYVGYRYYDTANVPVRFPFGFGLSYTEFAYSDLTVTDTAVSFTVANTGPVDGAEIAQLYIGRTGPGVHRPAKELKGFVKVPLAAGEQRVVTIPLDDKAFRHFDIASDAWQVETAEYTVHVGASIADIRLTGTLAVQGTIAPITPAVPGPYDTASITDVSDADFAALLGREIPPAHWTPGPLGINDALCQMRDAKSPLAKLAYRILHRMLKKSEAAHKPDLNLLFLFNMPFRAIAKMTNGAVSLHMVEAILLIVNGHFVRGAGGLLRASLRNRRANAQTRKALQATA</sequence>
<dbReference type="GO" id="GO:0008422">
    <property type="term" value="F:beta-glucosidase activity"/>
    <property type="evidence" value="ECO:0007669"/>
    <property type="project" value="UniProtKB-ARBA"/>
</dbReference>
<dbReference type="InterPro" id="IPR002772">
    <property type="entry name" value="Glyco_hydro_3_C"/>
</dbReference>
<comment type="similarity">
    <text evidence="1">Belongs to the glycosyl hydrolase 3 family.</text>
</comment>
<dbReference type="InterPro" id="IPR050288">
    <property type="entry name" value="Cellulose_deg_GH3"/>
</dbReference>